<evidence type="ECO:0000313" key="2">
    <source>
        <dbReference type="Proteomes" id="UP000827441"/>
    </source>
</evidence>
<protein>
    <submittedName>
        <fullName evidence="1">Bacterial DNA-binding protein, integration host factor, IHF</fullName>
    </submittedName>
</protein>
<dbReference type="KEGG" id="vg:75690837"/>
<keyword evidence="2" id="KW-1185">Reference proteome</keyword>
<keyword evidence="1" id="KW-0238">DNA-binding</keyword>
<sequence length="138" mass="15249">MNNAELVAVAVRKWLTPIVKTIGGGIKIPVTSGIGKFMSSFFGLDLSTYNVLNELDFIIEPTLDYIIKPQLAKLSKFIPDEQIPKVVNSYLDSAITKATAKGSVNIFGFEFEATAFQNLKREIDNSLKNNVSHDERPA</sequence>
<proteinExistence type="predicted"/>
<accession>A0AAE7RVP5</accession>
<organism evidence="1 2">
    <name type="scientific">uncultured phage cr25_1</name>
    <dbReference type="NCBI Taxonomy" id="2986395"/>
    <lineage>
        <taxon>Viruses</taxon>
        <taxon>Duplodnaviria</taxon>
        <taxon>Heunggongvirae</taxon>
        <taxon>Uroviricota</taxon>
        <taxon>Caudoviricetes</taxon>
        <taxon>Crassvirales</taxon>
        <taxon>Crevaviridae</taxon>
        <taxon>Coarsevirinae</taxon>
        <taxon>Junduvirus</taxon>
        <taxon>Junduvirus copri</taxon>
    </lineage>
</organism>
<reference evidence="1 2" key="1">
    <citation type="submission" date="2021-04" db="EMBL/GenBank/DDBJ databases">
        <authorList>
            <person name="Shkoporov A.N."/>
            <person name="Stockdale S.R."/>
            <person name="Guerin E."/>
            <person name="Ross R.P."/>
            <person name="Hill C."/>
        </authorList>
    </citation>
    <scope>NUCLEOTIDE SEQUENCE [LARGE SCALE GENOMIC DNA]</scope>
    <source>
        <strain evidence="2">cr25_1</strain>
    </source>
</reference>
<name>A0AAE7RVP5_9CAUD</name>
<dbReference type="EMBL" id="MZ130487">
    <property type="protein sequence ID" value="QWM90241.1"/>
    <property type="molecule type" value="Genomic_DNA"/>
</dbReference>
<dbReference type="Proteomes" id="UP000827441">
    <property type="component" value="Segment"/>
</dbReference>
<dbReference type="GeneID" id="75690837"/>
<evidence type="ECO:0000313" key="1">
    <source>
        <dbReference type="EMBL" id="QWM90241.1"/>
    </source>
</evidence>
<dbReference type="GO" id="GO:0003677">
    <property type="term" value="F:DNA binding"/>
    <property type="evidence" value="ECO:0007669"/>
    <property type="project" value="UniProtKB-KW"/>
</dbReference>
<gene>
    <name evidence="1" type="primary">gp_23174</name>
</gene>
<dbReference type="RefSeq" id="YP_010359813.1">
    <property type="nucleotide sequence ID" value="NC_062777.1"/>
</dbReference>